<organism evidence="1 2">
    <name type="scientific">Vibrio phage VEN</name>
    <dbReference type="NCBI Taxonomy" id="2059879"/>
    <lineage>
        <taxon>Viruses</taxon>
        <taxon>Duplodnaviria</taxon>
        <taxon>Heunggongvirae</taxon>
        <taxon>Uroviricota</taxon>
        <taxon>Caudoviricetes</taxon>
        <taxon>Autographivirales</taxon>
        <taxon>Autosignataviridae</taxon>
        <taxon>Colwellvirinae</taxon>
        <taxon>Trungvirus</taxon>
        <taxon>Trungvirus VEN</taxon>
    </lineage>
</organism>
<keyword evidence="2" id="KW-1185">Reference proteome</keyword>
<dbReference type="RefSeq" id="YP_009796685.1">
    <property type="nucleotide sequence ID" value="NC_047903.1"/>
</dbReference>
<evidence type="ECO:0000313" key="2">
    <source>
        <dbReference type="Proteomes" id="UP000241061"/>
    </source>
</evidence>
<evidence type="ECO:0000313" key="1">
    <source>
        <dbReference type="EMBL" id="AUG87687.1"/>
    </source>
</evidence>
<dbReference type="GeneID" id="54987076"/>
<proteinExistence type="predicted"/>
<sequence length="87" mass="10091">MNKLIIKLSKLVKYLKGIQVDKLTCELEHQADRMDCADDKFCQRIEFAQEMKERAEARACNLHNKERLAINKAKKDLASKLDELEGI</sequence>
<accession>A0A2H5BMZ2</accession>
<protein>
    <submittedName>
        <fullName evidence="1">Uncharacterized protein</fullName>
    </submittedName>
</protein>
<name>A0A2H5BMZ2_9CAUD</name>
<dbReference type="EMBL" id="MG545917">
    <property type="protein sequence ID" value="AUG87687.1"/>
    <property type="molecule type" value="Genomic_DNA"/>
</dbReference>
<dbReference type="Proteomes" id="UP000241061">
    <property type="component" value="Segment"/>
</dbReference>
<dbReference type="KEGG" id="vg:54987076"/>
<reference evidence="1 2" key="1">
    <citation type="submission" date="2017-11" db="EMBL/GenBank/DDBJ databases">
        <authorList>
            <person name="Han C.G."/>
        </authorList>
    </citation>
    <scope>NUCLEOTIDE SEQUENCE [LARGE SCALE GENOMIC DNA]</scope>
</reference>